<accession>A0A518HX13</accession>
<dbReference type="Proteomes" id="UP000319004">
    <property type="component" value="Chromosome"/>
</dbReference>
<dbReference type="OrthoDB" id="252973at2"/>
<evidence type="ECO:0000313" key="2">
    <source>
        <dbReference type="Proteomes" id="UP000319004"/>
    </source>
</evidence>
<protein>
    <recommendedName>
        <fullName evidence="3">Nucleotidyltransferase</fullName>
    </recommendedName>
</protein>
<reference evidence="1 2" key="1">
    <citation type="submission" date="2019-03" db="EMBL/GenBank/DDBJ databases">
        <title>Deep-cultivation of Planctomycetes and their phenomic and genomic characterization uncovers novel biology.</title>
        <authorList>
            <person name="Wiegand S."/>
            <person name="Jogler M."/>
            <person name="Boedeker C."/>
            <person name="Pinto D."/>
            <person name="Vollmers J."/>
            <person name="Rivas-Marin E."/>
            <person name="Kohn T."/>
            <person name="Peeters S.H."/>
            <person name="Heuer A."/>
            <person name="Rast P."/>
            <person name="Oberbeckmann S."/>
            <person name="Bunk B."/>
            <person name="Jeske O."/>
            <person name="Meyerdierks A."/>
            <person name="Storesund J.E."/>
            <person name="Kallscheuer N."/>
            <person name="Luecker S."/>
            <person name="Lage O.M."/>
            <person name="Pohl T."/>
            <person name="Merkel B.J."/>
            <person name="Hornburger P."/>
            <person name="Mueller R.-W."/>
            <person name="Bruemmer F."/>
            <person name="Labrenz M."/>
            <person name="Spormann A.M."/>
            <person name="Op den Camp H."/>
            <person name="Overmann J."/>
            <person name="Amann R."/>
            <person name="Jetten M.S.M."/>
            <person name="Mascher T."/>
            <person name="Medema M.H."/>
            <person name="Devos D.P."/>
            <person name="Kaster A.-K."/>
            <person name="Ovreas L."/>
            <person name="Rohde M."/>
            <person name="Galperin M.Y."/>
            <person name="Jogler C."/>
        </authorList>
    </citation>
    <scope>NUCLEOTIDE SEQUENCE [LARGE SCALE GENOMIC DNA]</scope>
    <source>
        <strain evidence="1 2">Enr13</strain>
    </source>
</reference>
<dbReference type="RefSeq" id="WP_145389565.1">
    <property type="nucleotide sequence ID" value="NZ_CP037423.1"/>
</dbReference>
<dbReference type="EMBL" id="CP037423">
    <property type="protein sequence ID" value="QDV45395.1"/>
    <property type="molecule type" value="Genomic_DNA"/>
</dbReference>
<organism evidence="1 2">
    <name type="scientific">Stieleria neptunia</name>
    <dbReference type="NCBI Taxonomy" id="2527979"/>
    <lineage>
        <taxon>Bacteria</taxon>
        <taxon>Pseudomonadati</taxon>
        <taxon>Planctomycetota</taxon>
        <taxon>Planctomycetia</taxon>
        <taxon>Pirellulales</taxon>
        <taxon>Pirellulaceae</taxon>
        <taxon>Stieleria</taxon>
    </lineage>
</organism>
<gene>
    <name evidence="1" type="ORF">Enr13x_52740</name>
</gene>
<evidence type="ECO:0000313" key="1">
    <source>
        <dbReference type="EMBL" id="QDV45395.1"/>
    </source>
</evidence>
<keyword evidence="2" id="KW-1185">Reference proteome</keyword>
<dbReference type="KEGG" id="snep:Enr13x_52740"/>
<proteinExistence type="predicted"/>
<name>A0A518HX13_9BACT</name>
<sequence length="257" mass="28873">MADPAPSDFTDPAFLAAREAAMRAVPAPPDAPPWRPPSYADALRVSEKITSDYRELHRPNSMDVKPSEVCAALQQGGVKNWVLMGLHGYVGYMSDPRATQDVDVLVPYSQKKKAVKAILERWPTLVVAEMEFVVRFKDPGDLDEKDQPKVVIDLMLPWGKLHEFVLGNHVLVDPKSGHQIPSFEAALACKYAPMVSPYRQFERKVQDAADFRKMIKFHDGVVDRDLLRQLGNMVWENGGEEILSFVDLAMADKQFPL</sequence>
<evidence type="ECO:0008006" key="3">
    <source>
        <dbReference type="Google" id="ProtNLM"/>
    </source>
</evidence>
<dbReference type="AlphaFoldDB" id="A0A518HX13"/>